<name>B8B9Q8_ORYSI</name>
<organism evidence="1 2">
    <name type="scientific">Oryza sativa subsp. indica</name>
    <name type="common">Rice</name>
    <dbReference type="NCBI Taxonomy" id="39946"/>
    <lineage>
        <taxon>Eukaryota</taxon>
        <taxon>Viridiplantae</taxon>
        <taxon>Streptophyta</taxon>
        <taxon>Embryophyta</taxon>
        <taxon>Tracheophyta</taxon>
        <taxon>Spermatophyta</taxon>
        <taxon>Magnoliopsida</taxon>
        <taxon>Liliopsida</taxon>
        <taxon>Poales</taxon>
        <taxon>Poaceae</taxon>
        <taxon>BOP clade</taxon>
        <taxon>Oryzoideae</taxon>
        <taxon>Oryzeae</taxon>
        <taxon>Oryzinae</taxon>
        <taxon>Oryza</taxon>
        <taxon>Oryza sativa</taxon>
    </lineage>
</organism>
<dbReference type="Gramene" id="BGIOSGA027195-TA">
    <property type="protein sequence ID" value="BGIOSGA027195-PA"/>
    <property type="gene ID" value="BGIOSGA027195"/>
</dbReference>
<dbReference type="PANTHER" id="PTHR35046">
    <property type="entry name" value="ZINC KNUCKLE (CCHC-TYPE) FAMILY PROTEIN"/>
    <property type="match status" value="1"/>
</dbReference>
<dbReference type="Gene3D" id="2.40.70.10">
    <property type="entry name" value="Acid Proteases"/>
    <property type="match status" value="1"/>
</dbReference>
<reference evidence="1 2" key="1">
    <citation type="journal article" date="2005" name="PLoS Biol.">
        <title>The genomes of Oryza sativa: a history of duplications.</title>
        <authorList>
            <person name="Yu J."/>
            <person name="Wang J."/>
            <person name="Lin W."/>
            <person name="Li S."/>
            <person name="Li H."/>
            <person name="Zhou J."/>
            <person name="Ni P."/>
            <person name="Dong W."/>
            <person name="Hu S."/>
            <person name="Zeng C."/>
            <person name="Zhang J."/>
            <person name="Zhang Y."/>
            <person name="Li R."/>
            <person name="Xu Z."/>
            <person name="Li S."/>
            <person name="Li X."/>
            <person name="Zheng H."/>
            <person name="Cong L."/>
            <person name="Lin L."/>
            <person name="Yin J."/>
            <person name="Geng J."/>
            <person name="Li G."/>
            <person name="Shi J."/>
            <person name="Liu J."/>
            <person name="Lv H."/>
            <person name="Li J."/>
            <person name="Wang J."/>
            <person name="Deng Y."/>
            <person name="Ran L."/>
            <person name="Shi X."/>
            <person name="Wang X."/>
            <person name="Wu Q."/>
            <person name="Li C."/>
            <person name="Ren X."/>
            <person name="Wang J."/>
            <person name="Wang X."/>
            <person name="Li D."/>
            <person name="Liu D."/>
            <person name="Zhang X."/>
            <person name="Ji Z."/>
            <person name="Zhao W."/>
            <person name="Sun Y."/>
            <person name="Zhang Z."/>
            <person name="Bao J."/>
            <person name="Han Y."/>
            <person name="Dong L."/>
            <person name="Ji J."/>
            <person name="Chen P."/>
            <person name="Wu S."/>
            <person name="Liu J."/>
            <person name="Xiao Y."/>
            <person name="Bu D."/>
            <person name="Tan J."/>
            <person name="Yang L."/>
            <person name="Ye C."/>
            <person name="Zhang J."/>
            <person name="Xu J."/>
            <person name="Zhou Y."/>
            <person name="Yu Y."/>
            <person name="Zhang B."/>
            <person name="Zhuang S."/>
            <person name="Wei H."/>
            <person name="Liu B."/>
            <person name="Lei M."/>
            <person name="Yu H."/>
            <person name="Li Y."/>
            <person name="Xu H."/>
            <person name="Wei S."/>
            <person name="He X."/>
            <person name="Fang L."/>
            <person name="Zhang Z."/>
            <person name="Zhang Y."/>
            <person name="Huang X."/>
            <person name="Su Z."/>
            <person name="Tong W."/>
            <person name="Li J."/>
            <person name="Tong Z."/>
            <person name="Li S."/>
            <person name="Ye J."/>
            <person name="Wang L."/>
            <person name="Fang L."/>
            <person name="Lei T."/>
            <person name="Chen C."/>
            <person name="Chen H."/>
            <person name="Xu Z."/>
            <person name="Li H."/>
            <person name="Huang H."/>
            <person name="Zhang F."/>
            <person name="Xu H."/>
            <person name="Li N."/>
            <person name="Zhao C."/>
            <person name="Li S."/>
            <person name="Dong L."/>
            <person name="Huang Y."/>
            <person name="Li L."/>
            <person name="Xi Y."/>
            <person name="Qi Q."/>
            <person name="Li W."/>
            <person name="Zhang B."/>
            <person name="Hu W."/>
            <person name="Zhang Y."/>
            <person name="Tian X."/>
            <person name="Jiao Y."/>
            <person name="Liang X."/>
            <person name="Jin J."/>
            <person name="Gao L."/>
            <person name="Zheng W."/>
            <person name="Hao B."/>
            <person name="Liu S."/>
            <person name="Wang W."/>
            <person name="Yuan L."/>
            <person name="Cao M."/>
            <person name="McDermott J."/>
            <person name="Samudrala R."/>
            <person name="Wang J."/>
            <person name="Wong G.K."/>
            <person name="Yang H."/>
        </authorList>
    </citation>
    <scope>NUCLEOTIDE SEQUENCE [LARGE SCALE GENOMIC DNA]</scope>
    <source>
        <strain evidence="2">cv. 93-11</strain>
    </source>
</reference>
<keyword evidence="2" id="KW-1185">Reference proteome</keyword>
<sequence>MAGNMKLMLHTSGIFLDEEDGRSTKLFHSRCKVQSASCAFTIDDLSAVNLVSIELMEKLNLFTCSHPDPYLLEWTSCNLSITRRVKVPFLLGEFSDNVECDVVPVPMSSCHILLGWQWMKSHQLESDFSTNSYSLLHKGRHMILRPMPSTMFLLDREKRKQRTLEYVLSKKKEYIVKHGTFPSANVTCSDVAAVHAAQQIMVDGKCAIIGPWSLHDEMRENPCDKESHIAKLSESAEKSKLCDSTKCEVEYIQNISVDEKENKLDVTQPAPFQEQVPPTTRTSSIENFNDKYEHIDMLLQQNMSGATFLQGRGNDMSRNERFGPLAGINNMGVQPEVTGVAAHMWKIGCYSIREVHGEFCIDEKAFNMNGLYIRKGYQVYFPSNQTACHSELSTKGNCMLKTSCAGRPGVAQVTTIVMSVGFARHGWMELYYPMAHLGLGRSPSIITPRIEAFQNHEFQDKKEKIQFGLGALHGQRVVHPVREVHGLSGSYVEKVGLFPVSREVTSKQQRR</sequence>
<dbReference type="PANTHER" id="PTHR35046:SF9">
    <property type="entry name" value="RNA-DIRECTED DNA POLYMERASE"/>
    <property type="match status" value="1"/>
</dbReference>
<dbReference type="AlphaFoldDB" id="B8B9Q8"/>
<dbReference type="EMBL" id="CM000133">
    <property type="protein sequence ID" value="EEC83367.1"/>
    <property type="molecule type" value="Genomic_DNA"/>
</dbReference>
<accession>B8B9Q8</accession>
<evidence type="ECO:0000313" key="1">
    <source>
        <dbReference type="EMBL" id="EEC83367.1"/>
    </source>
</evidence>
<dbReference type="Proteomes" id="UP000007015">
    <property type="component" value="Chromosome 8"/>
</dbReference>
<dbReference type="HOGENOM" id="CLU_533619_0_0_1"/>
<dbReference type="InterPro" id="IPR021109">
    <property type="entry name" value="Peptidase_aspartic_dom_sf"/>
</dbReference>
<protein>
    <submittedName>
        <fullName evidence="1">Uncharacterized protein</fullName>
    </submittedName>
</protein>
<dbReference type="CDD" id="cd00303">
    <property type="entry name" value="retropepsin_like"/>
    <property type="match status" value="1"/>
</dbReference>
<evidence type="ECO:0000313" key="2">
    <source>
        <dbReference type="Proteomes" id="UP000007015"/>
    </source>
</evidence>
<gene>
    <name evidence="1" type="ORF">OsI_28776</name>
</gene>
<dbReference type="STRING" id="39946.B8B9Q8"/>
<proteinExistence type="predicted"/>